<keyword evidence="1" id="KW-1185">Reference proteome</keyword>
<evidence type="ECO:0000313" key="1">
    <source>
        <dbReference type="Proteomes" id="UP000025227"/>
    </source>
</evidence>
<sequence>MTKCGRRKVDKQTWLWTDHVRDKSRDGEWYVCRLAKTLHRQTEDGHLLTDRKQTLVRRREYFENISTFEFAHPAIPCAPPVYGPVQKITVRETITAMKRMKSDKAIGPDDLAADLWKSNCWNPAGWWTDFFNEVVAEKVPES</sequence>
<evidence type="ECO:0000313" key="2">
    <source>
        <dbReference type="WBParaSite" id="HCON_00171190-00001"/>
    </source>
</evidence>
<dbReference type="OMA" id="SENTAHY"/>
<dbReference type="Proteomes" id="UP000025227">
    <property type="component" value="Unplaced"/>
</dbReference>
<organism evidence="1 2">
    <name type="scientific">Haemonchus contortus</name>
    <name type="common">Barber pole worm</name>
    <dbReference type="NCBI Taxonomy" id="6289"/>
    <lineage>
        <taxon>Eukaryota</taxon>
        <taxon>Metazoa</taxon>
        <taxon>Ecdysozoa</taxon>
        <taxon>Nematoda</taxon>
        <taxon>Chromadorea</taxon>
        <taxon>Rhabditida</taxon>
        <taxon>Rhabditina</taxon>
        <taxon>Rhabditomorpha</taxon>
        <taxon>Strongyloidea</taxon>
        <taxon>Trichostrongylidae</taxon>
        <taxon>Haemonchus</taxon>
    </lineage>
</organism>
<dbReference type="AlphaFoldDB" id="A0A7I4Z069"/>
<name>A0A7I4Z069_HAECO</name>
<reference evidence="2" key="1">
    <citation type="submission" date="2020-12" db="UniProtKB">
        <authorList>
            <consortium name="WormBaseParasite"/>
        </authorList>
    </citation>
    <scope>IDENTIFICATION</scope>
    <source>
        <strain evidence="2">MHco3</strain>
    </source>
</reference>
<dbReference type="WBParaSite" id="HCON_00171190-00001">
    <property type="protein sequence ID" value="HCON_00171190-00001"/>
    <property type="gene ID" value="HCON_00171190"/>
</dbReference>
<dbReference type="OrthoDB" id="10218819at2759"/>
<accession>A0A7I4Z069</accession>
<proteinExistence type="predicted"/>
<protein>
    <submittedName>
        <fullName evidence="2">Transposase</fullName>
    </submittedName>
</protein>